<reference evidence="3" key="1">
    <citation type="submission" date="2025-08" db="UniProtKB">
        <authorList>
            <consortium name="Ensembl"/>
        </authorList>
    </citation>
    <scope>IDENTIFICATION</scope>
</reference>
<dbReference type="GO" id="GO:0032418">
    <property type="term" value="P:lysosome localization"/>
    <property type="evidence" value="ECO:0007669"/>
    <property type="project" value="TreeGrafter"/>
</dbReference>
<accession>A0A8C4UKQ4</accession>
<dbReference type="Proteomes" id="UP000694562">
    <property type="component" value="Unplaced"/>
</dbReference>
<dbReference type="AlphaFoldDB" id="A0A8C4UKQ4"/>
<dbReference type="InterPro" id="IPR019314">
    <property type="entry name" value="BORCS6"/>
</dbReference>
<evidence type="ECO:0000256" key="1">
    <source>
        <dbReference type="SAM" id="MobiDB-lite"/>
    </source>
</evidence>
<keyword evidence="4" id="KW-1185">Reference proteome</keyword>
<dbReference type="OrthoDB" id="21270at2759"/>
<dbReference type="PANTHER" id="PTHR13440">
    <property type="entry name" value="BLOC-1 RELATED COMPLEX SUBUNIT 6"/>
    <property type="match status" value="1"/>
</dbReference>
<feature type="region of interest" description="Disordered" evidence="1">
    <location>
        <begin position="44"/>
        <end position="167"/>
    </location>
</feature>
<evidence type="ECO:0000313" key="3">
    <source>
        <dbReference type="Ensembl" id="ENSFTIP00000014602.1"/>
    </source>
</evidence>
<feature type="region of interest" description="Disordered" evidence="1">
    <location>
        <begin position="1"/>
        <end position="27"/>
    </location>
</feature>
<protein>
    <submittedName>
        <fullName evidence="3">BLOC-1 related complex subunit 6</fullName>
    </submittedName>
</protein>
<dbReference type="OMA" id="NTWGHAR"/>
<reference evidence="3" key="2">
    <citation type="submission" date="2025-09" db="UniProtKB">
        <authorList>
            <consortium name="Ensembl"/>
        </authorList>
    </citation>
    <scope>IDENTIFICATION</scope>
</reference>
<organism evidence="3 4">
    <name type="scientific">Falco tinnunculus</name>
    <name type="common">Common kestrel</name>
    <dbReference type="NCBI Taxonomy" id="100819"/>
    <lineage>
        <taxon>Eukaryota</taxon>
        <taxon>Metazoa</taxon>
        <taxon>Chordata</taxon>
        <taxon>Craniata</taxon>
        <taxon>Vertebrata</taxon>
        <taxon>Euteleostomi</taxon>
        <taxon>Archelosauria</taxon>
        <taxon>Archosauria</taxon>
        <taxon>Dinosauria</taxon>
        <taxon>Saurischia</taxon>
        <taxon>Theropoda</taxon>
        <taxon>Coelurosauria</taxon>
        <taxon>Aves</taxon>
        <taxon>Neognathae</taxon>
        <taxon>Neoaves</taxon>
        <taxon>Telluraves</taxon>
        <taxon>Australaves</taxon>
        <taxon>Falconiformes</taxon>
        <taxon>Falconidae</taxon>
        <taxon>Falco</taxon>
    </lineage>
</organism>
<evidence type="ECO:0000313" key="4">
    <source>
        <dbReference type="Proteomes" id="UP000694562"/>
    </source>
</evidence>
<feature type="domain" description="BLOC-1-related complex subunit 6 C-terminal helix" evidence="2">
    <location>
        <begin position="250"/>
        <end position="349"/>
    </location>
</feature>
<dbReference type="InterPro" id="IPR046465">
    <property type="entry name" value="BORCS6_C"/>
</dbReference>
<dbReference type="PANTHER" id="PTHR13440:SF7">
    <property type="entry name" value="BLOC-1 RELATED COMPLEX SUBUNIT 6"/>
    <property type="match status" value="1"/>
</dbReference>
<evidence type="ECO:0000259" key="2">
    <source>
        <dbReference type="Pfam" id="PF10157"/>
    </source>
</evidence>
<dbReference type="Pfam" id="PF10157">
    <property type="entry name" value="BORCS6"/>
    <property type="match status" value="1"/>
</dbReference>
<proteinExistence type="predicted"/>
<name>A0A8C4UKQ4_FALTI</name>
<sequence length="353" mass="36841">MVGRGYPELHREEGSSPGGDGAGRVDGKRLPRLCGLRWWRKSDPLLGEHGGGVRGAANSAPVLLPERGTPPSAPAPIAVQGRREPHAPSPGAASLGETAAPLAPPRPIRSDTNTWGHARFRRPPNPGGHKQRARPGPRAAAPQCEASGRDGRAALREPLANRAGRGLDRDERSLEALSLAAGGGGAAAGRQLPEGRRATLASALELEGTVLREGRLTQFVANNLERRIRLSGAPRSEPPAAAAGGGGSIPAIDPGALQDVVALAGQVAAQVDELLRNVHCGLQALTALSVGCIQTYRDGVESLGEAADLSIRAMYALVARCEELDRAMQPVPALAKRIRDMKGTLERLEGLCK</sequence>
<dbReference type="Ensembl" id="ENSFTIT00000015218.1">
    <property type="protein sequence ID" value="ENSFTIP00000014602.1"/>
    <property type="gene ID" value="ENSFTIG00000009698.1"/>
</dbReference>
<dbReference type="GO" id="GO:0099078">
    <property type="term" value="C:BORC complex"/>
    <property type="evidence" value="ECO:0007669"/>
    <property type="project" value="TreeGrafter"/>
</dbReference>